<keyword evidence="8" id="KW-0012">Acyltransferase</keyword>
<dbReference type="InterPro" id="IPR044611">
    <property type="entry name" value="E3A/B/C-like"/>
</dbReference>
<evidence type="ECO:0000256" key="4">
    <source>
        <dbReference type="ARBA" id="ARBA00022786"/>
    </source>
</evidence>
<dbReference type="Proteomes" id="UP001281761">
    <property type="component" value="Unassembled WGS sequence"/>
</dbReference>
<feature type="compositionally biased region" description="Basic and acidic residues" evidence="6">
    <location>
        <begin position="172"/>
        <end position="262"/>
    </location>
</feature>
<dbReference type="GO" id="GO:0061630">
    <property type="term" value="F:ubiquitin protein ligase activity"/>
    <property type="evidence" value="ECO:0007669"/>
    <property type="project" value="UniProtKB-EC"/>
</dbReference>
<feature type="region of interest" description="Disordered" evidence="6">
    <location>
        <begin position="640"/>
        <end position="662"/>
    </location>
</feature>
<dbReference type="SUPFAM" id="SSF56204">
    <property type="entry name" value="Hect, E3 ligase catalytic domain"/>
    <property type="match status" value="1"/>
</dbReference>
<gene>
    <name evidence="8" type="ORF">BLNAU_4120</name>
</gene>
<dbReference type="InterPro" id="IPR000569">
    <property type="entry name" value="HECT_dom"/>
</dbReference>
<keyword evidence="4 5" id="KW-0833">Ubl conjugation pathway</keyword>
<dbReference type="PANTHER" id="PTHR45700:SF2">
    <property type="entry name" value="UBIQUITIN-PROTEIN LIGASE E3C"/>
    <property type="match status" value="1"/>
</dbReference>
<dbReference type="EC" id="2.3.2.26" evidence="2"/>
<dbReference type="Gene3D" id="3.90.1750.10">
    <property type="entry name" value="Hect, E3 ligase catalytic domains"/>
    <property type="match status" value="1"/>
</dbReference>
<feature type="compositionally biased region" description="Basic and acidic residues" evidence="6">
    <location>
        <begin position="270"/>
        <end position="287"/>
    </location>
</feature>
<protein>
    <recommendedName>
        <fullName evidence="2">HECT-type E3 ubiquitin transferase</fullName>
        <ecNumber evidence="2">2.3.2.26</ecNumber>
    </recommendedName>
</protein>
<feature type="compositionally biased region" description="Polar residues" evidence="6">
    <location>
        <begin position="146"/>
        <end position="169"/>
    </location>
</feature>
<feature type="region of interest" description="Disordered" evidence="6">
    <location>
        <begin position="693"/>
        <end position="712"/>
    </location>
</feature>
<dbReference type="InterPro" id="IPR035983">
    <property type="entry name" value="Hect_E3_ubiquitin_ligase"/>
</dbReference>
<dbReference type="PROSITE" id="PS50237">
    <property type="entry name" value="HECT"/>
    <property type="match status" value="1"/>
</dbReference>
<dbReference type="EMBL" id="JARBJD010000019">
    <property type="protein sequence ID" value="KAK2961033.1"/>
    <property type="molecule type" value="Genomic_DNA"/>
</dbReference>
<dbReference type="Pfam" id="PF00632">
    <property type="entry name" value="HECT"/>
    <property type="match status" value="1"/>
</dbReference>
<reference evidence="8 9" key="1">
    <citation type="journal article" date="2022" name="bioRxiv">
        <title>Genomics of Preaxostyla Flagellates Illuminates Evolutionary Transitions and the Path Towards Mitochondrial Loss.</title>
        <authorList>
            <person name="Novak L.V.F."/>
            <person name="Treitli S.C."/>
            <person name="Pyrih J."/>
            <person name="Halakuc P."/>
            <person name="Pipaliya S.V."/>
            <person name="Vacek V."/>
            <person name="Brzon O."/>
            <person name="Soukal P."/>
            <person name="Eme L."/>
            <person name="Dacks J.B."/>
            <person name="Karnkowska A."/>
            <person name="Elias M."/>
            <person name="Hampl V."/>
        </authorList>
    </citation>
    <scope>NUCLEOTIDE SEQUENCE [LARGE SCALE GENOMIC DNA]</scope>
    <source>
        <strain evidence="8">NAU3</strain>
        <tissue evidence="8">Gut</tissue>
    </source>
</reference>
<keyword evidence="9" id="KW-1185">Reference proteome</keyword>
<keyword evidence="3 8" id="KW-0808">Transferase</keyword>
<dbReference type="SMART" id="SM00119">
    <property type="entry name" value="HECTc"/>
    <property type="match status" value="1"/>
</dbReference>
<evidence type="ECO:0000256" key="5">
    <source>
        <dbReference type="PROSITE-ProRule" id="PRU00104"/>
    </source>
</evidence>
<dbReference type="Gene3D" id="3.30.2160.10">
    <property type="entry name" value="Hect, E3 ligase catalytic domain"/>
    <property type="match status" value="1"/>
</dbReference>
<feature type="region of interest" description="Disordered" evidence="6">
    <location>
        <begin position="146"/>
        <end position="287"/>
    </location>
</feature>
<evidence type="ECO:0000259" key="7">
    <source>
        <dbReference type="PROSITE" id="PS50237"/>
    </source>
</evidence>
<feature type="active site" description="Glycyl thioester intermediate" evidence="5">
    <location>
        <position position="1051"/>
    </location>
</feature>
<comment type="caution">
    <text evidence="8">The sequence shown here is derived from an EMBL/GenBank/DDBJ whole genome shotgun (WGS) entry which is preliminary data.</text>
</comment>
<feature type="domain" description="HECT" evidence="7">
    <location>
        <begin position="754"/>
        <end position="1082"/>
    </location>
</feature>
<evidence type="ECO:0000256" key="3">
    <source>
        <dbReference type="ARBA" id="ARBA00022679"/>
    </source>
</evidence>
<name>A0ABQ9YB84_9EUKA</name>
<evidence type="ECO:0000313" key="8">
    <source>
        <dbReference type="EMBL" id="KAK2961033.1"/>
    </source>
</evidence>
<dbReference type="Gene3D" id="3.30.2410.10">
    <property type="entry name" value="Hect, E3 ligase catalytic domain"/>
    <property type="match status" value="1"/>
</dbReference>
<feature type="compositionally biased region" description="Basic and acidic residues" evidence="6">
    <location>
        <begin position="693"/>
        <end position="704"/>
    </location>
</feature>
<evidence type="ECO:0000256" key="6">
    <source>
        <dbReference type="SAM" id="MobiDB-lite"/>
    </source>
</evidence>
<evidence type="ECO:0000256" key="2">
    <source>
        <dbReference type="ARBA" id="ARBA00012485"/>
    </source>
</evidence>
<accession>A0ABQ9YB84</accession>
<dbReference type="PANTHER" id="PTHR45700">
    <property type="entry name" value="UBIQUITIN-PROTEIN LIGASE E3C"/>
    <property type="match status" value="1"/>
</dbReference>
<organism evidence="8 9">
    <name type="scientific">Blattamonas nauphoetae</name>
    <dbReference type="NCBI Taxonomy" id="2049346"/>
    <lineage>
        <taxon>Eukaryota</taxon>
        <taxon>Metamonada</taxon>
        <taxon>Preaxostyla</taxon>
        <taxon>Oxymonadida</taxon>
        <taxon>Blattamonas</taxon>
    </lineage>
</organism>
<evidence type="ECO:0000256" key="1">
    <source>
        <dbReference type="ARBA" id="ARBA00000885"/>
    </source>
</evidence>
<evidence type="ECO:0000313" key="9">
    <source>
        <dbReference type="Proteomes" id="UP001281761"/>
    </source>
</evidence>
<comment type="catalytic activity">
    <reaction evidence="1">
        <text>S-ubiquitinyl-[E2 ubiquitin-conjugating enzyme]-L-cysteine + [acceptor protein]-L-lysine = [E2 ubiquitin-conjugating enzyme]-L-cysteine + N(6)-ubiquitinyl-[acceptor protein]-L-lysine.</text>
        <dbReference type="EC" id="2.3.2.26"/>
    </reaction>
</comment>
<proteinExistence type="predicted"/>
<sequence>MFPGHDSDLLFRSNQSLKKEITIDTAIEELERGMSQPDAVVNSRVWQIVPLLLRDNDLVDEKNERQMGRLIQSILRVLNECSKNGISIINRRMLHSSLSTLAKSPSLPKMIRVGIDQCLASLDSFEDSPFVLVDFDEFKSMESAALHNSQTASTQKEGMDTSSHNTITLRRQLKDDEEKLRKEREERREAEEKAKRAKEREQASETARREAELARKRMEEEKKKREEDSRRMEEEKKKREEDSRRMEEEKKQKEEERRRMEEEKMEAEEESRRMPEEERRSENGREKMERMRAMMRTEWSGTESLQTVDRTAHTLTSTTLTQIASTPHDNPWRTAFTFQINEGEWELKIRRSDQTGPDVMLGFLRHPLPQNATQRHCGSYFSEIGGNFSLWSGGMWKGGEFKPAGTNKKWERIRQTAAIRVNMRTREARLFVDDEEQPGIFPDIPSPLCLGISTRDQNKPIEVLHLVRTDITCQNKQNNLLSIENTIDTSIEELERGIEQPEAIVNSGVWQNIPNLLRDGDMLEKKNIPRMEKLIQSILQILNECSKNDIPLVNRRMLHSSLSTLATSSTPDKTIRDGVDRCLASLDSVKDGPSMLVDANEFKSMEDAVLDHTQTSSNQKEEIGQLSNTIATLQRQLKDDEEKLRKEREERKEAEAKLERAKEREHATEIAIRGAETRIEQLLIELQNAENNLKESKENEKRVETNSTPPHASRDEFVKALRRIKPESIRGKRIVTFTPDISVERTMQAFSSLTTDELLGSFIVTIEGTSAIDTNGLKSWYFTKLVERLMDPDDQRLFVVDGHSDGRMMIANDSQTRSLEFLKMYRFVGVVLGKMLLEGIPVPFRFNEFIWKQLRGDAAVASDLSLANPNLVTGLSGLLSFSEDDLTKLELHWTTTLPDGTNTELIPEGETKIVRHSDWALFHDLAAGAVLQWYSPQLMAMRAGLTSLVPPDVLRMLSPQELELAVCGEDTIDVAKWKEMTKYSDALKTRGDVADAFWEVVETSSDQVRREIIRLACGTTSLRILPLTGQPSFTLHLLNSDGFHLPEGHTCFNRLDIPKVTDVDLMRTLITKAINNKAPPND</sequence>